<dbReference type="Gene3D" id="3.10.10.10">
    <property type="entry name" value="HIV Type 1 Reverse Transcriptase, subunit A, domain 1"/>
    <property type="match status" value="1"/>
</dbReference>
<keyword evidence="4" id="KW-0378">Hydrolase</keyword>
<organism evidence="9 10">
    <name type="scientific">Cucumis melo var. makuwa</name>
    <name type="common">Oriental melon</name>
    <dbReference type="NCBI Taxonomy" id="1194695"/>
    <lineage>
        <taxon>Eukaryota</taxon>
        <taxon>Viridiplantae</taxon>
        <taxon>Streptophyta</taxon>
        <taxon>Embryophyta</taxon>
        <taxon>Tracheophyta</taxon>
        <taxon>Spermatophyta</taxon>
        <taxon>Magnoliopsida</taxon>
        <taxon>eudicotyledons</taxon>
        <taxon>Gunneridae</taxon>
        <taxon>Pentapetalae</taxon>
        <taxon>rosids</taxon>
        <taxon>fabids</taxon>
        <taxon>Cucurbitales</taxon>
        <taxon>Cucurbitaceae</taxon>
        <taxon>Benincaseae</taxon>
        <taxon>Cucumis</taxon>
    </lineage>
</organism>
<feature type="compositionally biased region" description="Basic and acidic residues" evidence="6">
    <location>
        <begin position="852"/>
        <end position="862"/>
    </location>
</feature>
<dbReference type="Gene3D" id="3.30.70.270">
    <property type="match status" value="2"/>
</dbReference>
<gene>
    <name evidence="9" type="ORF">E5676_scaffold121G00180</name>
</gene>
<evidence type="ECO:0000256" key="6">
    <source>
        <dbReference type="SAM" id="MobiDB-lite"/>
    </source>
</evidence>
<dbReference type="SUPFAM" id="SSF56672">
    <property type="entry name" value="DNA/RNA polymerases"/>
    <property type="match status" value="1"/>
</dbReference>
<keyword evidence="4" id="KW-0255">Endonuclease</keyword>
<dbReference type="Gene3D" id="3.30.420.10">
    <property type="entry name" value="Ribonuclease H-like superfamily/Ribonuclease H"/>
    <property type="match status" value="2"/>
</dbReference>
<evidence type="ECO:0000256" key="5">
    <source>
        <dbReference type="ARBA" id="ARBA00023268"/>
    </source>
</evidence>
<name>A0A5D3BWE3_CUCMM</name>
<comment type="caution">
    <text evidence="9">The sequence shown here is derived from an EMBL/GenBank/DDBJ whole genome shotgun (WGS) entry which is preliminary data.</text>
</comment>
<dbReference type="InterPro" id="IPR056924">
    <property type="entry name" value="SH3_Tf2-1"/>
</dbReference>
<dbReference type="InterPro" id="IPR021109">
    <property type="entry name" value="Peptidase_aspartic_dom_sf"/>
</dbReference>
<evidence type="ECO:0000256" key="1">
    <source>
        <dbReference type="ARBA" id="ARBA00022679"/>
    </source>
</evidence>
<proteinExistence type="predicted"/>
<dbReference type="InterPro" id="IPR041577">
    <property type="entry name" value="RT_RNaseH_2"/>
</dbReference>
<protein>
    <submittedName>
        <fullName evidence="9">Ty3-gypsy retrotransposon protein</fullName>
    </submittedName>
</protein>
<dbReference type="Pfam" id="PF24626">
    <property type="entry name" value="SH3_Tf2-1"/>
    <property type="match status" value="1"/>
</dbReference>
<feature type="domain" description="Reverse transcriptase/retrotransposon-derived protein RNase H-like" evidence="7">
    <location>
        <begin position="383"/>
        <end position="423"/>
    </location>
</feature>
<dbReference type="FunFam" id="3.30.70.270:FF:000020">
    <property type="entry name" value="Transposon Tf2-6 polyprotein-like Protein"/>
    <property type="match status" value="1"/>
</dbReference>
<dbReference type="InterPro" id="IPR043128">
    <property type="entry name" value="Rev_trsase/Diguanyl_cyclase"/>
</dbReference>
<dbReference type="GO" id="GO:0004519">
    <property type="term" value="F:endonuclease activity"/>
    <property type="evidence" value="ECO:0007669"/>
    <property type="project" value="UniProtKB-KW"/>
</dbReference>
<dbReference type="InterPro" id="IPR036397">
    <property type="entry name" value="RNaseH_sf"/>
</dbReference>
<evidence type="ECO:0000259" key="7">
    <source>
        <dbReference type="Pfam" id="PF17919"/>
    </source>
</evidence>
<dbReference type="EMBL" id="SSTD01014931">
    <property type="protein sequence ID" value="TYK03420.1"/>
    <property type="molecule type" value="Genomic_DNA"/>
</dbReference>
<evidence type="ECO:0000313" key="10">
    <source>
        <dbReference type="Proteomes" id="UP000321947"/>
    </source>
</evidence>
<dbReference type="InterPro" id="IPR016197">
    <property type="entry name" value="Chromo-like_dom_sf"/>
</dbReference>
<dbReference type="Gene3D" id="2.40.70.10">
    <property type="entry name" value="Acid Proteases"/>
    <property type="match status" value="1"/>
</dbReference>
<feature type="compositionally biased region" description="Gly residues" evidence="6">
    <location>
        <begin position="863"/>
        <end position="875"/>
    </location>
</feature>
<dbReference type="SUPFAM" id="SSF53098">
    <property type="entry name" value="Ribonuclease H-like"/>
    <property type="match status" value="1"/>
</dbReference>
<sequence>MISNDNKSGGTVPTWTITLQGVAKEPNRQEGPLKRLFDTEFQAKREKGLCFCWEEKKFAGHRCKVKDQKELRVLVVRTNGEELEVVEEEDSTMEAEIQKNEVGKQNEQLLLSLEETSDYGVILDSGSIVKGKGICNQVELLLGDWKIVDNFLPLELGGVDVILGMQWLHTLVVTEVDWRKLTLTFIQNEKKVVLRGDLSHTKASMSLKHMMKTWTECDQRFLIKCRALEGGIAFAKLYGIDAVPTIHESIPAVLAKYEEVLYCALDRVNIPDKFPIPVIEELFDELSGASMFSKIDLKAGYHQIRMCKEDVEKTVFRTHEGHCKGVEVDPEKIRSIKEWPVPTNVCEVCGFLGLTGYYRRFVRNYGSVAAPLTQLLKKGRYEWIAAAHEAFEKLKVAMMTVPILALPNFSLPFKIETDASGYGALSFGRRFVMKTDQQSLKFLLEQRVIQPQHQRWVAKLLGYNFDVVYKLGLEIKAADALSRVSPTAHLNQLTASSLLDVSILKSEVDGDEKLKEIVAKLEKGEDVAGFTMQNGVLKYKGRQVYSCQIPDTIWSEISMDFIDGLPKSKGHEIIMVVVDRLSKYVHFIALKHPYIAKTVDDAFVKELSGTKLSRSIAYRPQSDGQTEVVNRGVEAYLRCFCGERPKEWLRWSHWTEYWYNTTHQRSIGINPFQAVYGRLPPPLIYYGDEETPNSTLDRQLQDRDVSVRKKRNEKLSPKFFGSFKVIAHIGPVAYKLELPSTATIHPVFHVSQLKKVVGNHTDVHPLVPVLTENVEWVAIPANIFGYQQHPSTKEWEMLIGWQGLPPHEATWENCADFAQQFPHFHLEGKVSLERGSNDRPPIILQYNRRKKGEVTRAKEKGSGEGSGNHLGGDHS</sequence>
<dbReference type="InterPro" id="IPR050951">
    <property type="entry name" value="Retrovirus_Pol_polyprotein"/>
</dbReference>
<dbReference type="PANTHER" id="PTHR37984:SF5">
    <property type="entry name" value="PROTEIN NYNRIN-LIKE"/>
    <property type="match status" value="1"/>
</dbReference>
<evidence type="ECO:0000259" key="8">
    <source>
        <dbReference type="Pfam" id="PF24626"/>
    </source>
</evidence>
<feature type="domain" description="Tf2-1-like SH3-like" evidence="8">
    <location>
        <begin position="707"/>
        <end position="756"/>
    </location>
</feature>
<dbReference type="PANTHER" id="PTHR37984">
    <property type="entry name" value="PROTEIN CBG26694"/>
    <property type="match status" value="1"/>
</dbReference>
<accession>A0A5D3BWE3</accession>
<dbReference type="Pfam" id="PF08284">
    <property type="entry name" value="RVP_2"/>
    <property type="match status" value="1"/>
</dbReference>
<keyword evidence="2" id="KW-0548">Nucleotidyltransferase</keyword>
<evidence type="ECO:0000256" key="4">
    <source>
        <dbReference type="ARBA" id="ARBA00022759"/>
    </source>
</evidence>
<evidence type="ECO:0000313" key="9">
    <source>
        <dbReference type="EMBL" id="TYK03420.1"/>
    </source>
</evidence>
<dbReference type="InterPro" id="IPR043502">
    <property type="entry name" value="DNA/RNA_pol_sf"/>
</dbReference>
<reference evidence="9 10" key="1">
    <citation type="submission" date="2019-08" db="EMBL/GenBank/DDBJ databases">
        <title>Draft genome sequences of two oriental melons (Cucumis melo L. var makuwa).</title>
        <authorList>
            <person name="Kwon S.-Y."/>
        </authorList>
    </citation>
    <scope>NUCLEOTIDE SEQUENCE [LARGE SCALE GENOMIC DNA]</scope>
    <source>
        <strain evidence="10">cv. Chang Bougi</strain>
        <tissue evidence="9">Leaf</tissue>
    </source>
</reference>
<evidence type="ECO:0000256" key="3">
    <source>
        <dbReference type="ARBA" id="ARBA00022722"/>
    </source>
</evidence>
<dbReference type="Pfam" id="PF17919">
    <property type="entry name" value="RT_RNaseH_2"/>
    <property type="match status" value="1"/>
</dbReference>
<keyword evidence="3" id="KW-0540">Nuclease</keyword>
<dbReference type="InterPro" id="IPR012337">
    <property type="entry name" value="RNaseH-like_sf"/>
</dbReference>
<dbReference type="GO" id="GO:0016779">
    <property type="term" value="F:nucleotidyltransferase activity"/>
    <property type="evidence" value="ECO:0007669"/>
    <property type="project" value="UniProtKB-KW"/>
</dbReference>
<dbReference type="GO" id="GO:0003676">
    <property type="term" value="F:nucleic acid binding"/>
    <property type="evidence" value="ECO:0007669"/>
    <property type="project" value="InterPro"/>
</dbReference>
<keyword evidence="1" id="KW-0808">Transferase</keyword>
<dbReference type="SUPFAM" id="SSF54160">
    <property type="entry name" value="Chromo domain-like"/>
    <property type="match status" value="1"/>
</dbReference>
<dbReference type="AlphaFoldDB" id="A0A5D3BWE3"/>
<feature type="region of interest" description="Disordered" evidence="6">
    <location>
        <begin position="836"/>
        <end position="875"/>
    </location>
</feature>
<keyword evidence="5" id="KW-0511">Multifunctional enzyme</keyword>
<dbReference type="CDD" id="cd00303">
    <property type="entry name" value="retropepsin_like"/>
    <property type="match status" value="1"/>
</dbReference>
<dbReference type="Proteomes" id="UP000321947">
    <property type="component" value="Unassembled WGS sequence"/>
</dbReference>
<evidence type="ECO:0000256" key="2">
    <source>
        <dbReference type="ARBA" id="ARBA00022695"/>
    </source>
</evidence>